<organism evidence="2 3">
    <name type="scientific">Streptomyces meridianus</name>
    <dbReference type="NCBI Taxonomy" id="2938945"/>
    <lineage>
        <taxon>Bacteria</taxon>
        <taxon>Bacillati</taxon>
        <taxon>Actinomycetota</taxon>
        <taxon>Actinomycetes</taxon>
        <taxon>Kitasatosporales</taxon>
        <taxon>Streptomycetaceae</taxon>
        <taxon>Streptomyces</taxon>
    </lineage>
</organism>
<gene>
    <name evidence="2" type="ORF">M1E25_04400</name>
</gene>
<comment type="caution">
    <text evidence="2">The sequence shown here is derived from an EMBL/GenBank/DDBJ whole genome shotgun (WGS) entry which is preliminary data.</text>
</comment>
<feature type="region of interest" description="Disordered" evidence="1">
    <location>
        <begin position="1"/>
        <end position="22"/>
    </location>
</feature>
<evidence type="ECO:0000256" key="1">
    <source>
        <dbReference type="SAM" id="MobiDB-lite"/>
    </source>
</evidence>
<evidence type="ECO:0000313" key="2">
    <source>
        <dbReference type="EMBL" id="MCM2576603.1"/>
    </source>
</evidence>
<dbReference type="EMBL" id="JAMQGM010000010">
    <property type="protein sequence ID" value="MCM2576603.1"/>
    <property type="molecule type" value="Genomic_DNA"/>
</dbReference>
<keyword evidence="3" id="KW-1185">Reference proteome</keyword>
<reference evidence="2" key="1">
    <citation type="journal article" date="2023" name="Int. J. Syst. Evol. Microbiol.">
        <title>Streptomyces meridianus sp. nov. isolated from brackish water of the Tagus estuary in Alcochete, Portugal.</title>
        <authorList>
            <person name="Santos J.D.N."/>
            <person name="Klimek D."/>
            <person name="Calusinska M."/>
            <person name="Lobo Da Cunha A."/>
            <person name="Catita J."/>
            <person name="Goncalves H."/>
            <person name="Gonzalez I."/>
            <person name="Reyes F."/>
            <person name="Lage O.M."/>
        </authorList>
    </citation>
    <scope>NUCLEOTIDE SEQUENCE</scope>
    <source>
        <strain evidence="2">MTZ3.1</strain>
    </source>
</reference>
<sequence length="72" mass="7566">MCTERPQLAGATFPSARSRSTERILTGLGVPEASRPSGTAVAVVLGQQLHRPDTGAAPAEHLVDGLMTLTRR</sequence>
<name>A0ABT0X3W1_9ACTN</name>
<protein>
    <submittedName>
        <fullName evidence="2">Uncharacterized protein</fullName>
    </submittedName>
</protein>
<proteinExistence type="predicted"/>
<dbReference type="Proteomes" id="UP001167160">
    <property type="component" value="Unassembled WGS sequence"/>
</dbReference>
<dbReference type="RefSeq" id="WP_251409849.1">
    <property type="nucleotide sequence ID" value="NZ_JAMQGM010000010.1"/>
</dbReference>
<accession>A0ABT0X3W1</accession>
<evidence type="ECO:0000313" key="3">
    <source>
        <dbReference type="Proteomes" id="UP001167160"/>
    </source>
</evidence>